<dbReference type="InterPro" id="IPR043128">
    <property type="entry name" value="Rev_trsase/Diguanyl_cyclase"/>
</dbReference>
<dbReference type="InterPro" id="IPR043502">
    <property type="entry name" value="DNA/RNA_pol_sf"/>
</dbReference>
<evidence type="ECO:0000313" key="3">
    <source>
        <dbReference type="Proteomes" id="UP000663879"/>
    </source>
</evidence>
<evidence type="ECO:0000259" key="1">
    <source>
        <dbReference type="Pfam" id="PF00078"/>
    </source>
</evidence>
<dbReference type="SUPFAM" id="SSF56672">
    <property type="entry name" value="DNA/RNA polymerases"/>
    <property type="match status" value="1"/>
</dbReference>
<dbReference type="Pfam" id="PF00078">
    <property type="entry name" value="RVT_1"/>
    <property type="match status" value="1"/>
</dbReference>
<organism evidence="2 3">
    <name type="scientific">Brachionus calyciflorus</name>
    <dbReference type="NCBI Taxonomy" id="104777"/>
    <lineage>
        <taxon>Eukaryota</taxon>
        <taxon>Metazoa</taxon>
        <taxon>Spiralia</taxon>
        <taxon>Gnathifera</taxon>
        <taxon>Rotifera</taxon>
        <taxon>Eurotatoria</taxon>
        <taxon>Monogononta</taxon>
        <taxon>Pseudotrocha</taxon>
        <taxon>Ploima</taxon>
        <taxon>Brachionidae</taxon>
        <taxon>Brachionus</taxon>
    </lineage>
</organism>
<evidence type="ECO:0000313" key="2">
    <source>
        <dbReference type="EMBL" id="CAF0932261.1"/>
    </source>
</evidence>
<dbReference type="Proteomes" id="UP000663879">
    <property type="component" value="Unassembled WGS sequence"/>
</dbReference>
<comment type="caution">
    <text evidence="2">The sequence shown here is derived from an EMBL/GenBank/DDBJ whole genome shotgun (WGS) entry which is preliminary data.</text>
</comment>
<gene>
    <name evidence="2" type="ORF">OXX778_LOCUS12973</name>
</gene>
<sequence length="239" mass="27510">MFASSMKDLGCCNYTVHSIDTQGSQPIREPPGRVPFHMKEEIKKQLDELLEAGIIEPSNSEWATALVPIKKKTGGIRFFHNFGYGKWLLSSENGYKRERKTAMATPFGLYHIKRMTFGLTNAPATFQRMVDKALKGLIGKICLVYLDDIIVYSRIVSEHNEHLKLIFYRLRKAALKFNRKKCFFMKRQAIYLGHVVNSDGLFPCEDKVAAIKAFKTPRTIKQLQSFLGLTGYYRKERLF</sequence>
<keyword evidence="3" id="KW-1185">Reference proteome</keyword>
<dbReference type="PANTHER" id="PTHR37984:SF5">
    <property type="entry name" value="PROTEIN NYNRIN-LIKE"/>
    <property type="match status" value="1"/>
</dbReference>
<dbReference type="PANTHER" id="PTHR37984">
    <property type="entry name" value="PROTEIN CBG26694"/>
    <property type="match status" value="1"/>
</dbReference>
<dbReference type="EMBL" id="CAJNOC010002424">
    <property type="protein sequence ID" value="CAF0932261.1"/>
    <property type="molecule type" value="Genomic_DNA"/>
</dbReference>
<reference evidence="2" key="1">
    <citation type="submission" date="2021-02" db="EMBL/GenBank/DDBJ databases">
        <authorList>
            <person name="Nowell W R."/>
        </authorList>
    </citation>
    <scope>NUCLEOTIDE SEQUENCE</scope>
    <source>
        <strain evidence="2">Ploen Becks lab</strain>
    </source>
</reference>
<protein>
    <recommendedName>
        <fullName evidence="1">Reverse transcriptase domain-containing protein</fullName>
    </recommendedName>
</protein>
<feature type="domain" description="Reverse transcriptase" evidence="1">
    <location>
        <begin position="101"/>
        <end position="195"/>
    </location>
</feature>
<dbReference type="InterPro" id="IPR000477">
    <property type="entry name" value="RT_dom"/>
</dbReference>
<dbReference type="Gene3D" id="3.30.70.270">
    <property type="match status" value="2"/>
</dbReference>
<accession>A0A814BPL5</accession>
<dbReference type="FunFam" id="3.30.70.270:FF:000003">
    <property type="entry name" value="Transposon Ty3-G Gag-Pol polyprotein"/>
    <property type="match status" value="1"/>
</dbReference>
<dbReference type="InterPro" id="IPR050951">
    <property type="entry name" value="Retrovirus_Pol_polyprotein"/>
</dbReference>
<proteinExistence type="predicted"/>
<dbReference type="CDD" id="cd01647">
    <property type="entry name" value="RT_LTR"/>
    <property type="match status" value="1"/>
</dbReference>
<dbReference type="Gene3D" id="3.10.10.10">
    <property type="entry name" value="HIV Type 1 Reverse Transcriptase, subunit A, domain 1"/>
    <property type="match status" value="2"/>
</dbReference>
<name>A0A814BPL5_9BILA</name>
<dbReference type="OrthoDB" id="420169at2759"/>
<dbReference type="AlphaFoldDB" id="A0A814BPL5"/>